<dbReference type="Gene3D" id="3.40.190.150">
    <property type="entry name" value="Bordetella uptake gene, domain 1"/>
    <property type="match status" value="1"/>
</dbReference>
<name>A0A849P3E3_9BURK</name>
<reference evidence="2 3" key="1">
    <citation type="submission" date="2020-05" db="EMBL/GenBank/DDBJ databases">
        <authorList>
            <person name="Niu N."/>
        </authorList>
    </citation>
    <scope>NUCLEOTIDE SEQUENCE [LARGE SCALE GENOMIC DNA]</scope>
    <source>
        <strain evidence="2 3">3340-03</strain>
    </source>
</reference>
<comment type="similarity">
    <text evidence="1">Belongs to the UPF0065 (bug) family.</text>
</comment>
<dbReference type="PANTHER" id="PTHR42928">
    <property type="entry name" value="TRICARBOXYLATE-BINDING PROTEIN"/>
    <property type="match status" value="1"/>
</dbReference>
<gene>
    <name evidence="2" type="ORF">HKX39_07575</name>
</gene>
<dbReference type="CDD" id="cd07012">
    <property type="entry name" value="PBP2_Bug_TTT"/>
    <property type="match status" value="1"/>
</dbReference>
<evidence type="ECO:0000313" key="3">
    <source>
        <dbReference type="Proteomes" id="UP000537862"/>
    </source>
</evidence>
<dbReference type="InterPro" id="IPR005064">
    <property type="entry name" value="BUG"/>
</dbReference>
<dbReference type="AlphaFoldDB" id="A0A849P3E3"/>
<dbReference type="Pfam" id="PF03401">
    <property type="entry name" value="TctC"/>
    <property type="match status" value="1"/>
</dbReference>
<proteinExistence type="inferred from homology"/>
<dbReference type="Gene3D" id="3.40.190.10">
    <property type="entry name" value="Periplasmic binding protein-like II"/>
    <property type="match status" value="1"/>
</dbReference>
<dbReference type="InterPro" id="IPR042100">
    <property type="entry name" value="Bug_dom1"/>
</dbReference>
<protein>
    <submittedName>
        <fullName evidence="2">Tripartite tricarboxylate transporter substrate binding protein</fullName>
    </submittedName>
</protein>
<evidence type="ECO:0000256" key="1">
    <source>
        <dbReference type="ARBA" id="ARBA00006987"/>
    </source>
</evidence>
<dbReference type="Proteomes" id="UP000537862">
    <property type="component" value="Unassembled WGS sequence"/>
</dbReference>
<organism evidence="2 3">
    <name type="scientific">Pelistega suis</name>
    <dbReference type="NCBI Taxonomy" id="1631957"/>
    <lineage>
        <taxon>Bacteria</taxon>
        <taxon>Pseudomonadati</taxon>
        <taxon>Pseudomonadota</taxon>
        <taxon>Betaproteobacteria</taxon>
        <taxon>Burkholderiales</taxon>
        <taxon>Alcaligenaceae</taxon>
        <taxon>Pelistega</taxon>
    </lineage>
</organism>
<accession>A0A849P3E3</accession>
<dbReference type="SUPFAM" id="SSF53850">
    <property type="entry name" value="Periplasmic binding protein-like II"/>
    <property type="match status" value="1"/>
</dbReference>
<keyword evidence="3" id="KW-1185">Reference proteome</keyword>
<dbReference type="PIRSF" id="PIRSF017082">
    <property type="entry name" value="YflP"/>
    <property type="match status" value="1"/>
</dbReference>
<comment type="caution">
    <text evidence="2">The sequence shown here is derived from an EMBL/GenBank/DDBJ whole genome shotgun (WGS) entry which is preliminary data.</text>
</comment>
<dbReference type="PANTHER" id="PTHR42928:SF5">
    <property type="entry name" value="BLR1237 PROTEIN"/>
    <property type="match status" value="1"/>
</dbReference>
<dbReference type="PROSITE" id="PS51257">
    <property type="entry name" value="PROKAR_LIPOPROTEIN"/>
    <property type="match status" value="1"/>
</dbReference>
<dbReference type="EMBL" id="JABGBN010000005">
    <property type="protein sequence ID" value="NOL52020.1"/>
    <property type="molecule type" value="Genomic_DNA"/>
</dbReference>
<dbReference type="RefSeq" id="WP_171680715.1">
    <property type="nucleotide sequence ID" value="NZ_JABGBN010000005.1"/>
</dbReference>
<evidence type="ECO:0000313" key="2">
    <source>
        <dbReference type="EMBL" id="NOL52020.1"/>
    </source>
</evidence>
<sequence length="327" mass="34788">MTLSKTLSILTVIIGSCLITIAKPSLATTDYPSKTITNIVPFPPGGLTDITGRIISEALSKKLNQTIVIDNKSGAAGSIGISQVIRSKPDGYTLGSITSPALLAPHILPKAPYDLRTDIKPIGIAYITPLVLVINPKYTPEITDMPSLIATGKKGSLNYSTGGLASTAHLTMELVKKELNLDITHIPFRGSSPAVTAILSGEIHFMFSDLASVLTHIKAGTLKPLAVSTTTRIDELPDTPTLSEVNIHSAKAASWGGMLAPKATPDDIIDKLSTALKEVLEDDNVQKRLKAAGAYPHYADSKTMQATINSDTAIWSEVIEENNLKQN</sequence>